<keyword evidence="2" id="KW-1133">Transmembrane helix</keyword>
<protein>
    <submittedName>
        <fullName evidence="3">Uncharacterized protein</fullName>
    </submittedName>
</protein>
<dbReference type="Proteomes" id="UP000799118">
    <property type="component" value="Unassembled WGS sequence"/>
</dbReference>
<feature type="region of interest" description="Disordered" evidence="1">
    <location>
        <begin position="37"/>
        <end position="57"/>
    </location>
</feature>
<proteinExistence type="predicted"/>
<keyword evidence="2" id="KW-0472">Membrane</keyword>
<name>A0A6A4I8G7_9AGAR</name>
<dbReference type="EMBL" id="ML769404">
    <property type="protein sequence ID" value="KAE9406133.1"/>
    <property type="molecule type" value="Genomic_DNA"/>
</dbReference>
<gene>
    <name evidence="3" type="ORF">BT96DRAFT_282867</name>
</gene>
<feature type="compositionally biased region" description="Basic and acidic residues" evidence="1">
    <location>
        <begin position="37"/>
        <end position="48"/>
    </location>
</feature>
<keyword evidence="4" id="KW-1185">Reference proteome</keyword>
<dbReference type="AlphaFoldDB" id="A0A6A4I8G7"/>
<evidence type="ECO:0000313" key="4">
    <source>
        <dbReference type="Proteomes" id="UP000799118"/>
    </source>
</evidence>
<feature type="transmembrane region" description="Helical" evidence="2">
    <location>
        <begin position="12"/>
        <end position="32"/>
    </location>
</feature>
<evidence type="ECO:0000256" key="1">
    <source>
        <dbReference type="SAM" id="MobiDB-lite"/>
    </source>
</evidence>
<organism evidence="3 4">
    <name type="scientific">Gymnopus androsaceus JB14</name>
    <dbReference type="NCBI Taxonomy" id="1447944"/>
    <lineage>
        <taxon>Eukaryota</taxon>
        <taxon>Fungi</taxon>
        <taxon>Dikarya</taxon>
        <taxon>Basidiomycota</taxon>
        <taxon>Agaricomycotina</taxon>
        <taxon>Agaricomycetes</taxon>
        <taxon>Agaricomycetidae</taxon>
        <taxon>Agaricales</taxon>
        <taxon>Marasmiineae</taxon>
        <taxon>Omphalotaceae</taxon>
        <taxon>Gymnopus</taxon>
    </lineage>
</organism>
<reference evidence="3" key="1">
    <citation type="journal article" date="2019" name="Environ. Microbiol.">
        <title>Fungal ecological strategies reflected in gene transcription - a case study of two litter decomposers.</title>
        <authorList>
            <person name="Barbi F."/>
            <person name="Kohler A."/>
            <person name="Barry K."/>
            <person name="Baskaran P."/>
            <person name="Daum C."/>
            <person name="Fauchery L."/>
            <person name="Ihrmark K."/>
            <person name="Kuo A."/>
            <person name="LaButti K."/>
            <person name="Lipzen A."/>
            <person name="Morin E."/>
            <person name="Grigoriev I.V."/>
            <person name="Henrissat B."/>
            <person name="Lindahl B."/>
            <person name="Martin F."/>
        </authorList>
    </citation>
    <scope>NUCLEOTIDE SEQUENCE</scope>
    <source>
        <strain evidence="3">JB14</strain>
    </source>
</reference>
<sequence>MHTLREPCYFKALKFPSTLVFVFLSIMIMSPLRQRQDLADQREGSESRCHHHPSPSLQSAAAGWQHCPASLSASVMIGCPKPWKIIRLTHRMNLSNLNRRGINVWWDMMPPPSPLWQASDILLVHRVESMISKRWESFHFVRVPCGVFITRLLLSVLSSV</sequence>
<keyword evidence="2" id="KW-0812">Transmembrane</keyword>
<evidence type="ECO:0000313" key="3">
    <source>
        <dbReference type="EMBL" id="KAE9406133.1"/>
    </source>
</evidence>
<evidence type="ECO:0000256" key="2">
    <source>
        <dbReference type="SAM" id="Phobius"/>
    </source>
</evidence>
<accession>A0A6A4I8G7</accession>